<dbReference type="Proteomes" id="UP001271723">
    <property type="component" value="Unassembled WGS sequence"/>
</dbReference>
<gene>
    <name evidence="4" type="ORF">PV517_26645</name>
</gene>
<keyword evidence="2" id="KW-1133">Transmembrane helix</keyword>
<organism evidence="4 5">
    <name type="scientific">Streptomyces griseiscabiei</name>
    <dbReference type="NCBI Taxonomy" id="2993540"/>
    <lineage>
        <taxon>Bacteria</taxon>
        <taxon>Bacillati</taxon>
        <taxon>Actinomycetota</taxon>
        <taxon>Actinomycetes</taxon>
        <taxon>Kitasatosporales</taxon>
        <taxon>Streptomycetaceae</taxon>
        <taxon>Streptomyces</taxon>
    </lineage>
</organism>
<evidence type="ECO:0000256" key="2">
    <source>
        <dbReference type="SAM" id="Phobius"/>
    </source>
</evidence>
<reference evidence="4 5" key="1">
    <citation type="journal article" date="2023" name="Microb. Genom.">
        <title>Mesoterricola silvestris gen. nov., sp. nov., Mesoterricola sediminis sp. nov., Geothrix oryzae sp. nov., Geothrix edaphica sp. nov., Geothrix rubra sp. nov., and Geothrix limicola sp. nov., six novel members of Acidobacteriota isolated from soils.</title>
        <authorList>
            <person name="Weisberg A.J."/>
            <person name="Pearce E."/>
            <person name="Kramer C.G."/>
            <person name="Chang J.H."/>
            <person name="Clarke C.R."/>
        </authorList>
    </citation>
    <scope>NUCLEOTIDE SEQUENCE [LARGE SCALE GENOMIC DNA]</scope>
    <source>
        <strain evidence="4 5">NRRL_B-2795</strain>
    </source>
</reference>
<proteinExistence type="predicted"/>
<feature type="domain" description="TadE-like" evidence="3">
    <location>
        <begin position="88"/>
        <end position="130"/>
    </location>
</feature>
<evidence type="ECO:0000313" key="5">
    <source>
        <dbReference type="Proteomes" id="UP001271723"/>
    </source>
</evidence>
<dbReference type="RefSeq" id="WP_267299311.1">
    <property type="nucleotide sequence ID" value="NZ_JAGJBZ010000002.1"/>
</dbReference>
<feature type="region of interest" description="Disordered" evidence="1">
    <location>
        <begin position="1"/>
        <end position="84"/>
    </location>
</feature>
<evidence type="ECO:0000256" key="1">
    <source>
        <dbReference type="SAM" id="MobiDB-lite"/>
    </source>
</evidence>
<name>A0ABU4LAS1_9ACTN</name>
<keyword evidence="5" id="KW-1185">Reference proteome</keyword>
<protein>
    <submittedName>
        <fullName evidence="4">Pilus assembly protein</fullName>
    </submittedName>
</protein>
<keyword evidence="2" id="KW-0472">Membrane</keyword>
<dbReference type="Pfam" id="PF07811">
    <property type="entry name" value="TadE"/>
    <property type="match status" value="1"/>
</dbReference>
<comment type="caution">
    <text evidence="4">The sequence shown here is derived from an EMBL/GenBank/DDBJ whole genome shotgun (WGS) entry which is preliminary data.</text>
</comment>
<dbReference type="EMBL" id="JARAVY010000011">
    <property type="protein sequence ID" value="MDX2912249.1"/>
    <property type="molecule type" value="Genomic_DNA"/>
</dbReference>
<feature type="compositionally biased region" description="Basic residues" evidence="1">
    <location>
        <begin position="73"/>
        <end position="82"/>
    </location>
</feature>
<keyword evidence="2" id="KW-0812">Transmembrane</keyword>
<evidence type="ECO:0000259" key="3">
    <source>
        <dbReference type="Pfam" id="PF07811"/>
    </source>
</evidence>
<feature type="transmembrane region" description="Helical" evidence="2">
    <location>
        <begin position="94"/>
        <end position="116"/>
    </location>
</feature>
<accession>A0ABU4LAS1</accession>
<evidence type="ECO:0000313" key="4">
    <source>
        <dbReference type="EMBL" id="MDX2912249.1"/>
    </source>
</evidence>
<feature type="compositionally biased region" description="Basic and acidic residues" evidence="1">
    <location>
        <begin position="1"/>
        <end position="36"/>
    </location>
</feature>
<sequence length="196" mass="20657">MTPTRTEPDPHGVRRADGVRREADVRRTGGRVRREGGVSGGVRPQRLARQPVELSSQPIPRRSEDGHPPARPRPTHHPKPPHRWNDRGSSILEFAGFLPILLLVGMAAIQLGLIGYGISQAGSAARAAARAESLEPGTGTTAGVASASSWLNPTVAPAPGTDTTTATVTVTIPSVVPLLDPVTLDRTATMPNDTDN</sequence>
<dbReference type="InterPro" id="IPR012495">
    <property type="entry name" value="TadE-like_dom"/>
</dbReference>